<dbReference type="EMBL" id="FNAT01000004">
    <property type="protein sequence ID" value="SDE84357.1"/>
    <property type="molecule type" value="Genomic_DNA"/>
</dbReference>
<organism evidence="2 3">
    <name type="scientific">Limimaricola pyoseonensis</name>
    <dbReference type="NCBI Taxonomy" id="521013"/>
    <lineage>
        <taxon>Bacteria</taxon>
        <taxon>Pseudomonadati</taxon>
        <taxon>Pseudomonadota</taxon>
        <taxon>Alphaproteobacteria</taxon>
        <taxon>Rhodobacterales</taxon>
        <taxon>Paracoccaceae</taxon>
        <taxon>Limimaricola</taxon>
    </lineage>
</organism>
<dbReference type="STRING" id="521013.SAMN04488567_2774"/>
<dbReference type="InterPro" id="IPR001544">
    <property type="entry name" value="Aminotrans_IV"/>
</dbReference>
<proteinExistence type="predicted"/>
<dbReference type="InterPro" id="IPR043131">
    <property type="entry name" value="BCAT-like_N"/>
</dbReference>
<dbReference type="Gene3D" id="3.20.10.10">
    <property type="entry name" value="D-amino Acid Aminotransferase, subunit A, domain 2"/>
    <property type="match status" value="1"/>
</dbReference>
<dbReference type="Proteomes" id="UP000198922">
    <property type="component" value="Unassembled WGS sequence"/>
</dbReference>
<evidence type="ECO:0000313" key="3">
    <source>
        <dbReference type="Proteomes" id="UP000198922"/>
    </source>
</evidence>
<gene>
    <name evidence="2" type="ORF">SAMN04488567_2774</name>
</gene>
<dbReference type="RefSeq" id="WP_090112911.1">
    <property type="nucleotide sequence ID" value="NZ_FNAT01000004.1"/>
</dbReference>
<evidence type="ECO:0000313" key="2">
    <source>
        <dbReference type="EMBL" id="SDE84357.1"/>
    </source>
</evidence>
<dbReference type="GO" id="GO:0016829">
    <property type="term" value="F:lyase activity"/>
    <property type="evidence" value="ECO:0007669"/>
    <property type="project" value="UniProtKB-KW"/>
</dbReference>
<dbReference type="InterPro" id="IPR036038">
    <property type="entry name" value="Aminotransferase-like"/>
</dbReference>
<keyword evidence="2" id="KW-0456">Lyase</keyword>
<accession>A0A1G7G8D4</accession>
<dbReference type="OrthoDB" id="9809239at2"/>
<protein>
    <recommendedName>
        <fullName evidence="1">Probable branched-chain-amino-acid aminotransferase</fullName>
    </recommendedName>
</protein>
<evidence type="ECO:0000256" key="1">
    <source>
        <dbReference type="ARBA" id="ARBA00014472"/>
    </source>
</evidence>
<dbReference type="Gene3D" id="3.30.470.10">
    <property type="match status" value="1"/>
</dbReference>
<dbReference type="AlphaFoldDB" id="A0A1G7G8D4"/>
<dbReference type="SUPFAM" id="SSF56752">
    <property type="entry name" value="D-aminoacid aminotransferase-like PLP-dependent enzymes"/>
    <property type="match status" value="1"/>
</dbReference>
<keyword evidence="3" id="KW-1185">Reference proteome</keyword>
<sequence length="205" mass="22359">MSSETPPKIIETLGAHPGEGARRLAAHLDRMAGTAAELGYPFDRDRAEALLDLSPEHPLRCRLTLDADGAFELTTAPLAPNPDEWRVAIHPQRLDPDDPWLGRKTTHRALYDAARAALPEGVDEWLFLNRRGALCEGTITNLFVEKGEARLTPALSCGLLPGVLRAELLVQGWREAALAVEDLDGARLWLGNSLRGLIPARLVVA</sequence>
<name>A0A1G7G8D4_9RHOB</name>
<dbReference type="Pfam" id="PF01063">
    <property type="entry name" value="Aminotran_4"/>
    <property type="match status" value="1"/>
</dbReference>
<dbReference type="InterPro" id="IPR043132">
    <property type="entry name" value="BCAT-like_C"/>
</dbReference>
<dbReference type="NCBIfam" id="NF005729">
    <property type="entry name" value="PRK07546.1-3"/>
    <property type="match status" value="1"/>
</dbReference>
<reference evidence="3" key="1">
    <citation type="submission" date="2016-10" db="EMBL/GenBank/DDBJ databases">
        <authorList>
            <person name="Varghese N."/>
            <person name="Submissions S."/>
        </authorList>
    </citation>
    <scope>NUCLEOTIDE SEQUENCE [LARGE SCALE GENOMIC DNA]</scope>
    <source>
        <strain evidence="3">DSM 21424</strain>
    </source>
</reference>